<feature type="non-terminal residue" evidence="1">
    <location>
        <position position="1"/>
    </location>
</feature>
<proteinExistence type="predicted"/>
<evidence type="ECO:0008006" key="3">
    <source>
        <dbReference type="Google" id="ProtNLM"/>
    </source>
</evidence>
<evidence type="ECO:0000313" key="2">
    <source>
        <dbReference type="Proteomes" id="UP001201179"/>
    </source>
</evidence>
<sequence>DCLLQLREPTEKVCLAAIAENPEMIRYIHEPTEKMQLLVIRRNPEMITLLENPCERAQLLAVMADSGLITAIGSPSANTQLSVVRKDPHLIREISVPDWKAQLYAVGQDPELIRFISEPAEKVQLSVLNGDASLIRLVRTPTEKAQMLAVGRNSSLIGHIRNPTEKVQLMAVHDSPANILRIKNPSRQACLSCLGSVMPGGTAGIRFKEDISEAVKNLFTRLGEIEERYGELMRDAGHMDTYDARYEATEKAEAYRTRKISAAVGTFRKEAVLETSAVPEKTVVVEKTEATEAQPSSGEMRFKGGRRELTIRNGSAVLRTNGESFDATDILKDMRAHGVDIGRVSGKAMSEMLKGNKTALPGASGNSVFAIVKGPAGYGLKAFQIAKQVHSAAAQEI</sequence>
<dbReference type="Proteomes" id="UP001201179">
    <property type="component" value="Unassembled WGS sequence"/>
</dbReference>
<comment type="caution">
    <text evidence="1">The sequence shown here is derived from an EMBL/GenBank/DDBJ whole genome shotgun (WGS) entry which is preliminary data.</text>
</comment>
<name>A0AAW5AWZ1_PHOVU</name>
<dbReference type="AlphaFoldDB" id="A0AAW5AWZ1"/>
<dbReference type="EMBL" id="JAKKWZ010000094">
    <property type="protein sequence ID" value="MCG0342661.1"/>
    <property type="molecule type" value="Genomic_DNA"/>
</dbReference>
<organism evidence="1 2">
    <name type="scientific">Phocaeicola vulgatus</name>
    <name type="common">Bacteroides vulgatus</name>
    <dbReference type="NCBI Taxonomy" id="821"/>
    <lineage>
        <taxon>Bacteria</taxon>
        <taxon>Pseudomonadati</taxon>
        <taxon>Bacteroidota</taxon>
        <taxon>Bacteroidia</taxon>
        <taxon>Bacteroidales</taxon>
        <taxon>Bacteroidaceae</taxon>
        <taxon>Phocaeicola</taxon>
    </lineage>
</organism>
<reference evidence="1" key="1">
    <citation type="submission" date="2022-01" db="EMBL/GenBank/DDBJ databases">
        <authorList>
            <person name="Mingchao X."/>
        </authorList>
    </citation>
    <scope>NUCLEOTIDE SEQUENCE</scope>
    <source>
        <strain evidence="1">Bv4372</strain>
    </source>
</reference>
<protein>
    <recommendedName>
        <fullName evidence="3">DUF4116 domain-containing protein</fullName>
    </recommendedName>
</protein>
<gene>
    <name evidence="1" type="ORF">L4X52_22225</name>
</gene>
<evidence type="ECO:0000313" key="1">
    <source>
        <dbReference type="EMBL" id="MCG0342661.1"/>
    </source>
</evidence>
<accession>A0AAW5AWZ1</accession>
<dbReference type="RefSeq" id="WP_237472200.1">
    <property type="nucleotide sequence ID" value="NZ_JAKKWZ010000094.1"/>
</dbReference>